<proteinExistence type="predicted"/>
<dbReference type="EMBL" id="FMWK01000021">
    <property type="protein sequence ID" value="SCZ81412.1"/>
    <property type="molecule type" value="Genomic_DNA"/>
</dbReference>
<dbReference type="Proteomes" id="UP000199428">
    <property type="component" value="Unassembled WGS sequence"/>
</dbReference>
<dbReference type="AlphaFoldDB" id="A0A1G5S4T1"/>
<sequence length="122" mass="14452">MEINEIIQVVEKKAEDIAEEEIVKYNKDFPEITLTDEAKEAVRIRSTSQLTLQLSKFRFHKEVDLDEQFESWFAQNEEEDLRRTCRHCLEDEAKKIRESNNKNLSSLDAYLKKHLGDVHQVD</sequence>
<gene>
    <name evidence="1" type="ORF">SAMN02910350_02791</name>
</gene>
<name>A0A1G5S4T1_PSEXY</name>
<dbReference type="RefSeq" id="WP_028247082.1">
    <property type="nucleotide sequence ID" value="NZ_FMWK01000021.1"/>
</dbReference>
<protein>
    <submittedName>
        <fullName evidence="1">Uncharacterized protein</fullName>
    </submittedName>
</protein>
<evidence type="ECO:0000313" key="2">
    <source>
        <dbReference type="Proteomes" id="UP000199428"/>
    </source>
</evidence>
<accession>A0A1G5S4T1</accession>
<organism evidence="1 2">
    <name type="scientific">Pseudobutyrivibrio xylanivorans</name>
    <dbReference type="NCBI Taxonomy" id="185007"/>
    <lineage>
        <taxon>Bacteria</taxon>
        <taxon>Bacillati</taxon>
        <taxon>Bacillota</taxon>
        <taxon>Clostridia</taxon>
        <taxon>Lachnospirales</taxon>
        <taxon>Lachnospiraceae</taxon>
        <taxon>Pseudobutyrivibrio</taxon>
    </lineage>
</organism>
<evidence type="ECO:0000313" key="1">
    <source>
        <dbReference type="EMBL" id="SCZ81412.1"/>
    </source>
</evidence>
<reference evidence="1 2" key="1">
    <citation type="submission" date="2016-10" db="EMBL/GenBank/DDBJ databases">
        <authorList>
            <person name="de Groot N.N."/>
        </authorList>
    </citation>
    <scope>NUCLEOTIDE SEQUENCE [LARGE SCALE GENOMIC DNA]</scope>
    <source>
        <strain evidence="1 2">DSM 10317</strain>
    </source>
</reference>